<dbReference type="InterPro" id="IPR001789">
    <property type="entry name" value="Sig_transdc_resp-reg_receiver"/>
</dbReference>
<dbReference type="InterPro" id="IPR050595">
    <property type="entry name" value="Bact_response_regulator"/>
</dbReference>
<dbReference type="InterPro" id="IPR011006">
    <property type="entry name" value="CheY-like_superfamily"/>
</dbReference>
<evidence type="ECO:0000259" key="3">
    <source>
        <dbReference type="PROSITE" id="PS50110"/>
    </source>
</evidence>
<organism evidence="4">
    <name type="scientific">Accumulibacter regalis</name>
    <dbReference type="NCBI Taxonomy" id="522306"/>
    <lineage>
        <taxon>Bacteria</taxon>
        <taxon>Pseudomonadati</taxon>
        <taxon>Pseudomonadota</taxon>
        <taxon>Betaproteobacteria</taxon>
        <taxon>Candidatus Accumulibacter</taxon>
    </lineage>
</organism>
<dbReference type="OrthoDB" id="9802426at2"/>
<dbReference type="Gene3D" id="1.10.10.60">
    <property type="entry name" value="Homeodomain-like"/>
    <property type="match status" value="1"/>
</dbReference>
<proteinExistence type="predicted"/>
<dbReference type="Pfam" id="PF02954">
    <property type="entry name" value="HTH_8"/>
    <property type="match status" value="1"/>
</dbReference>
<dbReference type="Gene3D" id="3.40.50.2300">
    <property type="match status" value="1"/>
</dbReference>
<reference evidence="4" key="2">
    <citation type="submission" date="2009-09" db="EMBL/GenBank/DDBJ databases">
        <title>Complete sequence of chromosome of Candidatus Accumulibacter phosphatis clade IIA str. UW-1.</title>
        <authorList>
            <consortium name="US DOE Joint Genome Institute"/>
            <person name="Martin H.G."/>
            <person name="Ivanova N."/>
            <person name="Kunin V."/>
            <person name="Warnecke F."/>
            <person name="Barry K."/>
            <person name="He S."/>
            <person name="Salamov A."/>
            <person name="Szeto E."/>
            <person name="Dalin E."/>
            <person name="Pangilinan J.L."/>
            <person name="Lapidus A."/>
            <person name="Lowry S."/>
            <person name="Kyrpides N.C."/>
            <person name="McMahon K.D."/>
            <person name="Hugenholtz P."/>
        </authorList>
    </citation>
    <scope>NUCLEOTIDE SEQUENCE [LARGE SCALE GENOMIC DNA]</scope>
    <source>
        <strain evidence="4">UW-1</strain>
    </source>
</reference>
<dbReference type="PANTHER" id="PTHR44591:SF3">
    <property type="entry name" value="RESPONSE REGULATORY DOMAIN-CONTAINING PROTEIN"/>
    <property type="match status" value="1"/>
</dbReference>
<dbReference type="GO" id="GO:0043565">
    <property type="term" value="F:sequence-specific DNA binding"/>
    <property type="evidence" value="ECO:0007669"/>
    <property type="project" value="InterPro"/>
</dbReference>
<dbReference type="HOGENOM" id="CLU_000445_69_6_4"/>
<dbReference type="SMART" id="SM00448">
    <property type="entry name" value="REC"/>
    <property type="match status" value="1"/>
</dbReference>
<protein>
    <submittedName>
        <fullName evidence="4">Two component transcriptional regulator, Fis family</fullName>
    </submittedName>
</protein>
<sequence length="188" mass="20666">MPERNLKQPDDERSTLLLVDDDDAFRRVLARALERRGYAVSVAASVEAALVKAQAQAPEYAVVDLKMPGESGLRLIDKLMELDPNTRIVMLTGYASIATAIEAIKLGAVHYLAKPCDADEIVAALNKSSEGDAAMAVADSPLSIDRLEWEHIQRILGEHQGNVSATARALKMHRRTLQRKLGKRPSRE</sequence>
<feature type="modified residue" description="4-aspartylphosphate" evidence="2">
    <location>
        <position position="64"/>
    </location>
</feature>
<feature type="domain" description="Response regulatory" evidence="3">
    <location>
        <begin position="15"/>
        <end position="129"/>
    </location>
</feature>
<name>C7RIC3_ACCRE</name>
<accession>C7RIC3</accession>
<dbReference type="KEGG" id="app:CAP2UW1_0009"/>
<dbReference type="GO" id="GO:0000160">
    <property type="term" value="P:phosphorelay signal transduction system"/>
    <property type="evidence" value="ECO:0007669"/>
    <property type="project" value="InterPro"/>
</dbReference>
<dbReference type="Pfam" id="PF00072">
    <property type="entry name" value="Response_reg"/>
    <property type="match status" value="1"/>
</dbReference>
<dbReference type="CDD" id="cd17563">
    <property type="entry name" value="REC_RegA-like"/>
    <property type="match status" value="1"/>
</dbReference>
<dbReference type="EMBL" id="CP001715">
    <property type="protein sequence ID" value="ACV33383.1"/>
    <property type="molecule type" value="Genomic_DNA"/>
</dbReference>
<dbReference type="SUPFAM" id="SSF52172">
    <property type="entry name" value="CheY-like"/>
    <property type="match status" value="1"/>
</dbReference>
<reference evidence="4" key="1">
    <citation type="submission" date="2009-08" db="EMBL/GenBank/DDBJ databases">
        <authorList>
            <consortium name="US DOE Joint Genome Institute"/>
            <person name="Lucas S."/>
            <person name="Copeland A."/>
            <person name="Lapidus A."/>
            <person name="Glavina del Rio T."/>
            <person name="Dalin E."/>
            <person name="Tice H."/>
            <person name="Bruce D."/>
            <person name="Barry K."/>
            <person name="Pitluck S."/>
            <person name="Lowry S."/>
            <person name="Larimer F."/>
            <person name="Land M."/>
            <person name="Hauser L."/>
            <person name="Kyrpides N."/>
            <person name="Ivanova N."/>
            <person name="McMahon K.D."/>
            <person name="Hugenholtz P."/>
        </authorList>
    </citation>
    <scope>NUCLEOTIDE SEQUENCE</scope>
    <source>
        <strain evidence="4">UW-1</strain>
    </source>
</reference>
<dbReference type="PROSITE" id="PS50110">
    <property type="entry name" value="RESPONSE_REGULATORY"/>
    <property type="match status" value="1"/>
</dbReference>
<dbReference type="STRING" id="522306.CAP2UW1_0009"/>
<gene>
    <name evidence="4" type="ordered locus">CAP2UW1_0009</name>
</gene>
<dbReference type="AlphaFoldDB" id="C7RIC3"/>
<keyword evidence="1 2" id="KW-0597">Phosphoprotein</keyword>
<evidence type="ECO:0000256" key="2">
    <source>
        <dbReference type="PROSITE-ProRule" id="PRU00169"/>
    </source>
</evidence>
<dbReference type="PANTHER" id="PTHR44591">
    <property type="entry name" value="STRESS RESPONSE REGULATOR PROTEIN 1"/>
    <property type="match status" value="1"/>
</dbReference>
<dbReference type="FunFam" id="1.10.10.60:FF:000036">
    <property type="entry name" value="Two-component system response regulator"/>
    <property type="match status" value="1"/>
</dbReference>
<dbReference type="InterPro" id="IPR002197">
    <property type="entry name" value="HTH_Fis"/>
</dbReference>
<dbReference type="eggNOG" id="COG4567">
    <property type="taxonomic scope" value="Bacteria"/>
</dbReference>
<evidence type="ECO:0000313" key="4">
    <source>
        <dbReference type="EMBL" id="ACV33383.1"/>
    </source>
</evidence>
<evidence type="ECO:0000256" key="1">
    <source>
        <dbReference type="ARBA" id="ARBA00022553"/>
    </source>
</evidence>